<dbReference type="KEGG" id="mass:CR152_07575"/>
<organism evidence="2 3">
    <name type="scientific">Massilia violaceinigra</name>
    <dbReference type="NCBI Taxonomy" id="2045208"/>
    <lineage>
        <taxon>Bacteria</taxon>
        <taxon>Pseudomonadati</taxon>
        <taxon>Pseudomonadota</taxon>
        <taxon>Betaproteobacteria</taxon>
        <taxon>Burkholderiales</taxon>
        <taxon>Oxalobacteraceae</taxon>
        <taxon>Telluria group</taxon>
        <taxon>Massilia</taxon>
    </lineage>
</organism>
<dbReference type="Pfam" id="PF03167">
    <property type="entry name" value="UDG"/>
    <property type="match status" value="1"/>
</dbReference>
<protein>
    <submittedName>
        <fullName evidence="2">Uracil-DNA glycosylase</fullName>
    </submittedName>
</protein>
<dbReference type="OrthoDB" id="9789139at2"/>
<dbReference type="PANTHER" id="PTHR42160">
    <property type="entry name" value="URACIL-DNA GLYCOSYLASE SUPERFAMILY PROTEIN"/>
    <property type="match status" value="1"/>
</dbReference>
<name>A0A2D2DHC3_9BURK</name>
<dbReference type="PANTHER" id="PTHR42160:SF1">
    <property type="entry name" value="URACIL-DNA GLYCOSYLASE SUPERFAMILY PROTEIN"/>
    <property type="match status" value="1"/>
</dbReference>
<dbReference type="SMART" id="SM00986">
    <property type="entry name" value="UDG"/>
    <property type="match status" value="1"/>
</dbReference>
<evidence type="ECO:0000313" key="3">
    <source>
        <dbReference type="Proteomes" id="UP000229897"/>
    </source>
</evidence>
<dbReference type="InterPro" id="IPR005122">
    <property type="entry name" value="Uracil-DNA_glycosylase-like"/>
</dbReference>
<dbReference type="InterPro" id="IPR047124">
    <property type="entry name" value="HI_0220.2"/>
</dbReference>
<evidence type="ECO:0000313" key="2">
    <source>
        <dbReference type="EMBL" id="ATQ74382.1"/>
    </source>
</evidence>
<keyword evidence="3" id="KW-1185">Reference proteome</keyword>
<dbReference type="AlphaFoldDB" id="A0A2D2DHC3"/>
<dbReference type="Proteomes" id="UP000229897">
    <property type="component" value="Chromosome"/>
</dbReference>
<evidence type="ECO:0000259" key="1">
    <source>
        <dbReference type="SMART" id="SM00986"/>
    </source>
</evidence>
<reference evidence="2" key="1">
    <citation type="submission" date="2017-10" db="EMBL/GenBank/DDBJ databases">
        <title>Massilia psychrophilum sp. nov., a novel purple-pigmented bacterium isolated from Tianshan glacier, Xinjiang Municipality, China.</title>
        <authorList>
            <person name="Wang H."/>
        </authorList>
    </citation>
    <scope>NUCLEOTIDE SEQUENCE [LARGE SCALE GENOMIC DNA]</scope>
    <source>
        <strain evidence="2">B2</strain>
    </source>
</reference>
<gene>
    <name evidence="2" type="ORF">CR152_07575</name>
</gene>
<accession>A0A2D2DHC3</accession>
<sequence length="202" mass="22468">MTDIATLKHYPDLDSLLSDVRACRACEAHLPKGPRPIVQVGEGARVLIIGQAPGSRVHASGIPWDDASGTRLREWMGVDAKAFYDPTRFAIIPMGYCYPGRGKGGDLPPRTECADLWPDQLLAKLPDIELTLLIGAHAQRHFLGPLRKPSLTGTVQAWRDVAPAYFPLPHPSPRNTPWLQRNPWFEQDLVPVLRARINGIFR</sequence>
<dbReference type="Gene3D" id="3.40.470.10">
    <property type="entry name" value="Uracil-DNA glycosylase-like domain"/>
    <property type="match status" value="1"/>
</dbReference>
<dbReference type="RefSeq" id="WP_099874365.1">
    <property type="nucleotide sequence ID" value="NZ_CP024608.1"/>
</dbReference>
<dbReference type="EMBL" id="CP024608">
    <property type="protein sequence ID" value="ATQ74382.1"/>
    <property type="molecule type" value="Genomic_DNA"/>
</dbReference>
<feature type="domain" description="Uracil-DNA glycosylase-like" evidence="1">
    <location>
        <begin position="37"/>
        <end position="194"/>
    </location>
</feature>
<dbReference type="SUPFAM" id="SSF52141">
    <property type="entry name" value="Uracil-DNA glycosylase-like"/>
    <property type="match status" value="1"/>
</dbReference>
<proteinExistence type="predicted"/>
<dbReference type="SMART" id="SM00987">
    <property type="entry name" value="UreE_C"/>
    <property type="match status" value="1"/>
</dbReference>
<dbReference type="CDD" id="cd10033">
    <property type="entry name" value="UDG_like"/>
    <property type="match status" value="1"/>
</dbReference>
<dbReference type="InterPro" id="IPR036895">
    <property type="entry name" value="Uracil-DNA_glycosylase-like_sf"/>
</dbReference>